<dbReference type="EMBL" id="JBFWIC010000001">
    <property type="protein sequence ID" value="MEZ0473030.1"/>
    <property type="molecule type" value="Genomic_DNA"/>
</dbReference>
<dbReference type="CDD" id="cd16926">
    <property type="entry name" value="HATPase_MutL-MLH-PMS-like"/>
    <property type="match status" value="1"/>
</dbReference>
<dbReference type="InterPro" id="IPR002099">
    <property type="entry name" value="MutL/Mlh/PMS"/>
</dbReference>
<evidence type="ECO:0000313" key="9">
    <source>
        <dbReference type="Proteomes" id="UP001566331"/>
    </source>
</evidence>
<comment type="similarity">
    <text evidence="1 5">Belongs to the DNA mismatch repair MutL/HexB family.</text>
</comment>
<evidence type="ECO:0000256" key="5">
    <source>
        <dbReference type="HAMAP-Rule" id="MF_00149"/>
    </source>
</evidence>
<organism evidence="8 9">
    <name type="scientific">Luteimonas salinilitoris</name>
    <dbReference type="NCBI Taxonomy" id="3237697"/>
    <lineage>
        <taxon>Bacteria</taxon>
        <taxon>Pseudomonadati</taxon>
        <taxon>Pseudomonadota</taxon>
        <taxon>Gammaproteobacteria</taxon>
        <taxon>Lysobacterales</taxon>
        <taxon>Lysobacteraceae</taxon>
        <taxon>Luteimonas</taxon>
    </lineage>
</organism>
<dbReference type="NCBIfam" id="NF000949">
    <property type="entry name" value="PRK00095.1-2"/>
    <property type="match status" value="1"/>
</dbReference>
<dbReference type="RefSeq" id="WP_370563148.1">
    <property type="nucleotide sequence ID" value="NZ_JBFWIB010000003.1"/>
</dbReference>
<keyword evidence="3 5" id="KW-0227">DNA damage</keyword>
<dbReference type="InterPro" id="IPR014721">
    <property type="entry name" value="Ribsml_uS5_D2-typ_fold_subgr"/>
</dbReference>
<dbReference type="InterPro" id="IPR037198">
    <property type="entry name" value="MutL_C_sf"/>
</dbReference>
<sequence length="599" mass="64854">MNIRQLPDTLVNQIAAGEVVERPASVVKELVENALDAGALRVDIDLEEGGVRLVRVRDDGGGIAADDLPLAVSRHATSKIASLDDLEAVATLGFRGEALPSIASVSRFSIASRRPDDAHGAVLAVDGGRVAAVAPRPHPPGTTVEVRDLFYNVPARRKFLRAERTELGHIEEWLRSLALSRPDVELRVSHNGKPSRRYKGGGALFSDERLNETLGGEFAKHALRVEHEGAGLRLHGWIAQPAYSRASADQQYLYANGRAVRDRSVAHAVRQAYADVLYHGRQPAYVLFLELEPARVDVNVHPAKHEVRFRDARLVHDFVYRTLHDALAETRAGLQPVPAMTAGAGGGAAALQAGTPASPQWQPSSRDQSGLALRIDEARAGYAALYGAPPMSAAPAAMPEHDEAGIPPLGYALAQLHGVFILSQCADGLVVVDMHAAHERIGYEKLKTAHDSEGLRVQPLLVPQAVAVSEREADVAEREAATLSELGFEVSRGGPQSLLLRGVPALLAEGDTEALLRDVLADLREHGESRRVASARDELLSTMACHGAVRANRRLTVPEMNALLRQMEATERSGQCNHGRPTWARFGLAEIDRWFMRGR</sequence>
<dbReference type="SMART" id="SM01340">
    <property type="entry name" value="DNA_mis_repair"/>
    <property type="match status" value="1"/>
</dbReference>
<evidence type="ECO:0000313" key="8">
    <source>
        <dbReference type="EMBL" id="MEZ0473030.1"/>
    </source>
</evidence>
<dbReference type="GO" id="GO:0004519">
    <property type="term" value="F:endonuclease activity"/>
    <property type="evidence" value="ECO:0007669"/>
    <property type="project" value="UniProtKB-KW"/>
</dbReference>
<dbReference type="HAMAP" id="MF_00149">
    <property type="entry name" value="DNA_mis_repair"/>
    <property type="match status" value="1"/>
</dbReference>
<dbReference type="NCBIfam" id="TIGR00585">
    <property type="entry name" value="mutl"/>
    <property type="match status" value="1"/>
</dbReference>
<evidence type="ECO:0000259" key="6">
    <source>
        <dbReference type="SMART" id="SM00853"/>
    </source>
</evidence>
<dbReference type="InterPro" id="IPR020568">
    <property type="entry name" value="Ribosomal_Su5_D2-typ_SF"/>
</dbReference>
<dbReference type="InterPro" id="IPR014790">
    <property type="entry name" value="MutL_C"/>
</dbReference>
<dbReference type="PANTHER" id="PTHR10073:SF12">
    <property type="entry name" value="DNA MISMATCH REPAIR PROTEIN MLH1"/>
    <property type="match status" value="1"/>
</dbReference>
<dbReference type="SUPFAM" id="SSF54211">
    <property type="entry name" value="Ribosomal protein S5 domain 2-like"/>
    <property type="match status" value="1"/>
</dbReference>
<keyword evidence="9" id="KW-1185">Reference proteome</keyword>
<comment type="caution">
    <text evidence="8">The sequence shown here is derived from an EMBL/GenBank/DDBJ whole genome shotgun (WGS) entry which is preliminary data.</text>
</comment>
<dbReference type="Gene3D" id="3.30.565.10">
    <property type="entry name" value="Histidine kinase-like ATPase, C-terminal domain"/>
    <property type="match status" value="1"/>
</dbReference>
<keyword evidence="8" id="KW-0255">Endonuclease</keyword>
<dbReference type="Pfam" id="PF08676">
    <property type="entry name" value="MutL_C"/>
    <property type="match status" value="1"/>
</dbReference>
<evidence type="ECO:0000256" key="2">
    <source>
        <dbReference type="ARBA" id="ARBA00021975"/>
    </source>
</evidence>
<evidence type="ECO:0000256" key="4">
    <source>
        <dbReference type="ARBA" id="ARBA00023204"/>
    </source>
</evidence>
<protein>
    <recommendedName>
        <fullName evidence="2 5">DNA mismatch repair protein MutL</fullName>
    </recommendedName>
</protein>
<dbReference type="InterPro" id="IPR013507">
    <property type="entry name" value="DNA_mismatch_S5_2-like"/>
</dbReference>
<keyword evidence="8" id="KW-0378">Hydrolase</keyword>
<comment type="function">
    <text evidence="5">This protein is involved in the repair of mismatches in DNA. It is required for dam-dependent methyl-directed DNA mismatch repair. May act as a 'molecular matchmaker', a protein that promotes the formation of a stable complex between two or more DNA-binding proteins in an ATP-dependent manner without itself being part of a final effector complex.</text>
</comment>
<dbReference type="Pfam" id="PF13589">
    <property type="entry name" value="HATPase_c_3"/>
    <property type="match status" value="1"/>
</dbReference>
<dbReference type="InterPro" id="IPR038973">
    <property type="entry name" value="MutL/Mlh/Pms-like"/>
</dbReference>
<dbReference type="InterPro" id="IPR020667">
    <property type="entry name" value="DNA_mismatch_repair_MutL"/>
</dbReference>
<dbReference type="SUPFAM" id="SSF55874">
    <property type="entry name" value="ATPase domain of HSP90 chaperone/DNA topoisomerase II/histidine kinase"/>
    <property type="match status" value="1"/>
</dbReference>
<evidence type="ECO:0000259" key="7">
    <source>
        <dbReference type="SMART" id="SM01340"/>
    </source>
</evidence>
<reference evidence="8 9" key="1">
    <citation type="submission" date="2024-07" db="EMBL/GenBank/DDBJ databases">
        <title>Luteimonas salilacus sp. nov., isolated from the shore soil of Salt Lake in Tibet of China.</title>
        <authorList>
            <person name="Zhang X."/>
            <person name="Li A."/>
        </authorList>
    </citation>
    <scope>NUCLEOTIDE SEQUENCE [LARGE SCALE GENOMIC DNA]</scope>
    <source>
        <strain evidence="8 9">B3-2-R+30</strain>
    </source>
</reference>
<proteinExistence type="inferred from homology"/>
<dbReference type="SUPFAM" id="SSF118116">
    <property type="entry name" value="DNA mismatch repair protein MutL"/>
    <property type="match status" value="1"/>
</dbReference>
<feature type="domain" description="DNA mismatch repair protein S5" evidence="7">
    <location>
        <begin position="210"/>
        <end position="328"/>
    </location>
</feature>
<dbReference type="Proteomes" id="UP001566331">
    <property type="component" value="Unassembled WGS sequence"/>
</dbReference>
<dbReference type="InterPro" id="IPR042120">
    <property type="entry name" value="MutL_C_dimsub"/>
</dbReference>
<dbReference type="InterPro" id="IPR042121">
    <property type="entry name" value="MutL_C_regsub"/>
</dbReference>
<keyword evidence="8" id="KW-0540">Nuclease</keyword>
<dbReference type="Gene3D" id="3.30.230.10">
    <property type="match status" value="1"/>
</dbReference>
<dbReference type="InterPro" id="IPR036890">
    <property type="entry name" value="HATPase_C_sf"/>
</dbReference>
<dbReference type="PROSITE" id="PS00058">
    <property type="entry name" value="DNA_MISMATCH_REPAIR_1"/>
    <property type="match status" value="1"/>
</dbReference>
<dbReference type="Gene3D" id="3.30.1370.100">
    <property type="entry name" value="MutL, C-terminal domain, regulatory subdomain"/>
    <property type="match status" value="1"/>
</dbReference>
<accession>A0ABV4HNQ2</accession>
<dbReference type="CDD" id="cd03482">
    <property type="entry name" value="MutL_Trans_MutL"/>
    <property type="match status" value="1"/>
</dbReference>
<name>A0ABV4HNQ2_9GAMM</name>
<evidence type="ECO:0000256" key="1">
    <source>
        <dbReference type="ARBA" id="ARBA00006082"/>
    </source>
</evidence>
<feature type="domain" description="MutL C-terminal dimerisation" evidence="6">
    <location>
        <begin position="412"/>
        <end position="555"/>
    </location>
</feature>
<evidence type="ECO:0000256" key="3">
    <source>
        <dbReference type="ARBA" id="ARBA00022763"/>
    </source>
</evidence>
<keyword evidence="4 5" id="KW-0234">DNA repair</keyword>
<dbReference type="InterPro" id="IPR014762">
    <property type="entry name" value="DNA_mismatch_repair_CS"/>
</dbReference>
<gene>
    <name evidence="5 8" type="primary">mutL</name>
    <name evidence="8" type="ORF">AB6713_00110</name>
</gene>
<dbReference type="PANTHER" id="PTHR10073">
    <property type="entry name" value="DNA MISMATCH REPAIR PROTEIN MLH, PMS, MUTL"/>
    <property type="match status" value="1"/>
</dbReference>
<dbReference type="Pfam" id="PF01119">
    <property type="entry name" value="DNA_mis_repair"/>
    <property type="match status" value="1"/>
</dbReference>
<dbReference type="SMART" id="SM00853">
    <property type="entry name" value="MutL_C"/>
    <property type="match status" value="1"/>
</dbReference>
<dbReference type="Gene3D" id="3.30.1540.20">
    <property type="entry name" value="MutL, C-terminal domain, dimerisation subdomain"/>
    <property type="match status" value="1"/>
</dbReference>